<dbReference type="InterPro" id="IPR013321">
    <property type="entry name" value="Arc_rbn_hlx_hlx"/>
</dbReference>
<proteinExistence type="predicted"/>
<evidence type="ECO:0000313" key="1">
    <source>
        <dbReference type="EMBL" id="MFC6591640.1"/>
    </source>
</evidence>
<dbReference type="SUPFAM" id="SSF47598">
    <property type="entry name" value="Ribbon-helix-helix"/>
    <property type="match status" value="1"/>
</dbReference>
<sequence>MSLRLPESLHAQLREMARKEGVSVNQYILMSVTERMARSEDYFAVRAARASAEKFDAALALVPSGEPVAGDELP</sequence>
<dbReference type="Proteomes" id="UP001596297">
    <property type="component" value="Unassembled WGS sequence"/>
</dbReference>
<comment type="caution">
    <text evidence="1">The sequence shown here is derived from an EMBL/GenBank/DDBJ whole genome shotgun (WGS) entry which is preliminary data.</text>
</comment>
<keyword evidence="2" id="KW-1185">Reference proteome</keyword>
<dbReference type="Gene3D" id="1.10.1220.10">
    <property type="entry name" value="Met repressor-like"/>
    <property type="match status" value="1"/>
</dbReference>
<dbReference type="Pfam" id="PF05534">
    <property type="entry name" value="HicB"/>
    <property type="match status" value="1"/>
</dbReference>
<reference evidence="2" key="1">
    <citation type="journal article" date="2019" name="Int. J. Syst. Evol. Microbiol.">
        <title>The Global Catalogue of Microorganisms (GCM) 10K type strain sequencing project: providing services to taxonomists for standard genome sequencing and annotation.</title>
        <authorList>
            <consortium name="The Broad Institute Genomics Platform"/>
            <consortium name="The Broad Institute Genome Sequencing Center for Infectious Disease"/>
            <person name="Wu L."/>
            <person name="Ma J."/>
        </authorList>
    </citation>
    <scope>NUCLEOTIDE SEQUENCE [LARGE SCALE GENOMIC DNA]</scope>
    <source>
        <strain evidence="2">CGMCC 1.15772</strain>
    </source>
</reference>
<gene>
    <name evidence="1" type="ORF">ACFP81_06200</name>
</gene>
<dbReference type="InterPro" id="IPR008651">
    <property type="entry name" value="Uncharacterised_HicB"/>
</dbReference>
<name>A0ABW1YDL7_9DEIO</name>
<dbReference type="EMBL" id="JBHSWD010000001">
    <property type="protein sequence ID" value="MFC6591640.1"/>
    <property type="molecule type" value="Genomic_DNA"/>
</dbReference>
<organism evidence="1 2">
    <name type="scientific">Deinococcus lacus</name>
    <dbReference type="NCBI Taxonomy" id="392561"/>
    <lineage>
        <taxon>Bacteria</taxon>
        <taxon>Thermotogati</taxon>
        <taxon>Deinococcota</taxon>
        <taxon>Deinococci</taxon>
        <taxon>Deinococcales</taxon>
        <taxon>Deinococcaceae</taxon>
        <taxon>Deinococcus</taxon>
    </lineage>
</organism>
<dbReference type="RefSeq" id="WP_380082643.1">
    <property type="nucleotide sequence ID" value="NZ_JBHSWD010000001.1"/>
</dbReference>
<evidence type="ECO:0000313" key="2">
    <source>
        <dbReference type="Proteomes" id="UP001596297"/>
    </source>
</evidence>
<protein>
    <submittedName>
        <fullName evidence="1">Toxin-antitoxin system HicB family antitoxin</fullName>
    </submittedName>
</protein>
<accession>A0ABW1YDL7</accession>
<dbReference type="InterPro" id="IPR010985">
    <property type="entry name" value="Ribbon_hlx_hlx"/>
</dbReference>